<dbReference type="InterPro" id="IPR015315">
    <property type="entry name" value="DUF1963"/>
</dbReference>
<organism evidence="1 2">
    <name type="scientific">Flagellimonas aurea</name>
    <dbReference type="NCBI Taxonomy" id="2915619"/>
    <lineage>
        <taxon>Bacteria</taxon>
        <taxon>Pseudomonadati</taxon>
        <taxon>Bacteroidota</taxon>
        <taxon>Flavobacteriia</taxon>
        <taxon>Flavobacteriales</taxon>
        <taxon>Flavobacteriaceae</taxon>
        <taxon>Flagellimonas</taxon>
    </lineage>
</organism>
<keyword evidence="2" id="KW-1185">Reference proteome</keyword>
<reference evidence="1 2" key="1">
    <citation type="submission" date="2021-03" db="EMBL/GenBank/DDBJ databases">
        <title>Muricauda lutimaris sp. nov. and Muricauda ruestringensis sp. nov, two marine members of the Flavobacteriaceae isolated from deep sea sediments of Western Pacific.</title>
        <authorList>
            <person name="Zhao S."/>
            <person name="Liu R."/>
        </authorList>
    </citation>
    <scope>NUCLEOTIDE SEQUENCE [LARGE SCALE GENOMIC DNA]</scope>
    <source>
        <strain evidence="1 2">BC31-1-A7</strain>
    </source>
</reference>
<sequence length="279" mass="32347">MRKRMNVLEKAKAVIDGFDFNEEHIAKFNESAGTELSSESLKDYLKKWLLYYLIPELTAYDSEEEVQLGTTKLYGLPHLPDSMEFPEDMIFAGQFNLAEIKPHDIFNEVPKDSGIYYFFVDVNGVESEVFFYDGPVDDLKIREYPNGDEYESSKILNLTGKTEELYLQSEIIGWWIGAEEEYDAYDLATIIGADVLKRLEGLLQKEAGSFTLYDHLGSLPDEYFFGKPRYYQGEDGDTPDFYPGFFGFEPPWQEDCFLNLSVWQDKWSKKYFGDIEITC</sequence>
<dbReference type="Pfam" id="PF09234">
    <property type="entry name" value="DUF1963"/>
    <property type="match status" value="1"/>
</dbReference>
<dbReference type="InterPro" id="IPR035948">
    <property type="entry name" value="YwqG-like_sf"/>
</dbReference>
<proteinExistence type="predicted"/>
<evidence type="ECO:0000313" key="1">
    <source>
        <dbReference type="EMBL" id="MBO0355010.1"/>
    </source>
</evidence>
<dbReference type="Gene3D" id="2.30.320.10">
    <property type="entry name" value="YwqG-like"/>
    <property type="match status" value="1"/>
</dbReference>
<accession>A0ABS3G6F6</accession>
<dbReference type="Proteomes" id="UP000664044">
    <property type="component" value="Unassembled WGS sequence"/>
</dbReference>
<name>A0ABS3G6F6_9FLAO</name>
<evidence type="ECO:0000313" key="2">
    <source>
        <dbReference type="Proteomes" id="UP000664044"/>
    </source>
</evidence>
<dbReference type="EMBL" id="JAFLNL010000007">
    <property type="protein sequence ID" value="MBO0355010.1"/>
    <property type="molecule type" value="Genomic_DNA"/>
</dbReference>
<protein>
    <submittedName>
        <fullName evidence="1">DUF1963 domain-containing protein</fullName>
    </submittedName>
</protein>
<gene>
    <name evidence="1" type="ORF">J0656_13385</name>
</gene>
<dbReference type="SUPFAM" id="SSF103032">
    <property type="entry name" value="Hypothetical protein YwqG"/>
    <property type="match status" value="1"/>
</dbReference>
<comment type="caution">
    <text evidence="1">The sequence shown here is derived from an EMBL/GenBank/DDBJ whole genome shotgun (WGS) entry which is preliminary data.</text>
</comment>